<sequence length="418" mass="45309">MPNIYRTRTPPYLSESDPNDPGPSPIDADDSIVLSDLVRTGEASRLRRRGAMRLDHGHTASQTGAASVIAPNAGAVVVDSPSWESDPEDRDPILEPALSRNDRSLRTSIHGTLFCGGHEEDTVLEETVAHDSRGPFVPSIMPVYPPTAQSSSSSLKRTSRRTNGCGALVHMRATPRQRLGVWTAKSEASDAVVAMDSSYFDRTAVAKILRSACGCVREGVGCAVCGNPLGTRYRPCKTAGDSIFTTPSNISAPRCPQGPRYWHASNQSQSTPGTYNPEFYIYTFFSTAVSSAPGYTFPPRLPHHSSSTLSSSSQRQSSSYPFLPPPPPLVEVDDTEEPTPTFGNIMFSRVMTSSPTQLSDVGEDDRESDRGDDYTLPLPADWADFANRAPLDPDGEFLTDVDAPNSPDKTEVMLIPER</sequence>
<evidence type="ECO:0000313" key="3">
    <source>
        <dbReference type="Proteomes" id="UP001175227"/>
    </source>
</evidence>
<feature type="region of interest" description="Disordered" evidence="1">
    <location>
        <begin position="1"/>
        <end position="30"/>
    </location>
</feature>
<feature type="compositionally biased region" description="Basic and acidic residues" evidence="1">
    <location>
        <begin position="408"/>
        <end position="418"/>
    </location>
</feature>
<proteinExistence type="predicted"/>
<name>A0AA39PYV8_9AGAR</name>
<organism evidence="2 3">
    <name type="scientific">Armillaria novae-zelandiae</name>
    <dbReference type="NCBI Taxonomy" id="153914"/>
    <lineage>
        <taxon>Eukaryota</taxon>
        <taxon>Fungi</taxon>
        <taxon>Dikarya</taxon>
        <taxon>Basidiomycota</taxon>
        <taxon>Agaricomycotina</taxon>
        <taxon>Agaricomycetes</taxon>
        <taxon>Agaricomycetidae</taxon>
        <taxon>Agaricales</taxon>
        <taxon>Marasmiineae</taxon>
        <taxon>Physalacriaceae</taxon>
        <taxon>Armillaria</taxon>
    </lineage>
</organism>
<evidence type="ECO:0000313" key="2">
    <source>
        <dbReference type="EMBL" id="KAK0491648.1"/>
    </source>
</evidence>
<feature type="compositionally biased region" description="Low complexity" evidence="1">
    <location>
        <begin position="304"/>
        <end position="321"/>
    </location>
</feature>
<feature type="region of interest" description="Disordered" evidence="1">
    <location>
        <begin position="353"/>
        <end position="377"/>
    </location>
</feature>
<keyword evidence="3" id="KW-1185">Reference proteome</keyword>
<feature type="region of interest" description="Disordered" evidence="1">
    <location>
        <begin position="302"/>
        <end position="339"/>
    </location>
</feature>
<dbReference type="EMBL" id="JAUEPR010000001">
    <property type="protein sequence ID" value="KAK0491648.1"/>
    <property type="molecule type" value="Genomic_DNA"/>
</dbReference>
<feature type="region of interest" description="Disordered" evidence="1">
    <location>
        <begin position="139"/>
        <end position="159"/>
    </location>
</feature>
<gene>
    <name evidence="2" type="ORF">IW261DRAFT_1588757</name>
</gene>
<comment type="caution">
    <text evidence="2">The sequence shown here is derived from an EMBL/GenBank/DDBJ whole genome shotgun (WGS) entry which is preliminary data.</text>
</comment>
<reference evidence="2" key="1">
    <citation type="submission" date="2023-06" db="EMBL/GenBank/DDBJ databases">
        <authorList>
            <consortium name="Lawrence Berkeley National Laboratory"/>
            <person name="Ahrendt S."/>
            <person name="Sahu N."/>
            <person name="Indic B."/>
            <person name="Wong-Bajracharya J."/>
            <person name="Merenyi Z."/>
            <person name="Ke H.-M."/>
            <person name="Monk M."/>
            <person name="Kocsube S."/>
            <person name="Drula E."/>
            <person name="Lipzen A."/>
            <person name="Balint B."/>
            <person name="Henrissat B."/>
            <person name="Andreopoulos B."/>
            <person name="Martin F.M."/>
            <person name="Harder C.B."/>
            <person name="Rigling D."/>
            <person name="Ford K.L."/>
            <person name="Foster G.D."/>
            <person name="Pangilinan J."/>
            <person name="Papanicolaou A."/>
            <person name="Barry K."/>
            <person name="LaButti K."/>
            <person name="Viragh M."/>
            <person name="Koriabine M."/>
            <person name="Yan M."/>
            <person name="Riley R."/>
            <person name="Champramary S."/>
            <person name="Plett K.L."/>
            <person name="Tsai I.J."/>
            <person name="Slot J."/>
            <person name="Sipos G."/>
            <person name="Plett J."/>
            <person name="Nagy L.G."/>
            <person name="Grigoriev I.V."/>
        </authorList>
    </citation>
    <scope>NUCLEOTIDE SEQUENCE</scope>
    <source>
        <strain evidence="2">ICMP 16352</strain>
    </source>
</reference>
<feature type="region of interest" description="Disordered" evidence="1">
    <location>
        <begin position="389"/>
        <end position="418"/>
    </location>
</feature>
<dbReference type="AlphaFoldDB" id="A0AA39PYV8"/>
<accession>A0AA39PYV8</accession>
<evidence type="ECO:0000256" key="1">
    <source>
        <dbReference type="SAM" id="MobiDB-lite"/>
    </source>
</evidence>
<dbReference type="Proteomes" id="UP001175227">
    <property type="component" value="Unassembled WGS sequence"/>
</dbReference>
<protein>
    <submittedName>
        <fullName evidence="2">Uncharacterized protein</fullName>
    </submittedName>
</protein>